<proteinExistence type="predicted"/>
<dbReference type="AlphaFoldDB" id="A0A4Q1CNL3"/>
<dbReference type="Proteomes" id="UP000290204">
    <property type="component" value="Unassembled WGS sequence"/>
</dbReference>
<reference evidence="1 2" key="1">
    <citation type="submission" date="2019-01" db="EMBL/GenBank/DDBJ databases">
        <title>Lacibacter sp. strain TTM-7.</title>
        <authorList>
            <person name="Chen W.-M."/>
        </authorList>
    </citation>
    <scope>NUCLEOTIDE SEQUENCE [LARGE SCALE GENOMIC DNA]</scope>
    <source>
        <strain evidence="1 2">TTM-7</strain>
    </source>
</reference>
<dbReference type="RefSeq" id="WP_129130054.1">
    <property type="nucleotide sequence ID" value="NZ_SDHW01000001.1"/>
</dbReference>
<sequence>MKMFFKIFVVFVFIGCNSKPKSRFEFLKGVSTTVNKMCPMQVDSILKLENTVALPPATFRYNYILKYDTVKYDIHEFEKSLRITTLNMVRTNPESKMFRDINTTVEFNYSDTLGNYLFRIVLKPEEYK</sequence>
<gene>
    <name evidence="1" type="ORF">ESA94_06710</name>
</gene>
<evidence type="ECO:0000313" key="2">
    <source>
        <dbReference type="Proteomes" id="UP000290204"/>
    </source>
</evidence>
<comment type="caution">
    <text evidence="1">The sequence shown here is derived from an EMBL/GenBank/DDBJ whole genome shotgun (WGS) entry which is preliminary data.</text>
</comment>
<organism evidence="1 2">
    <name type="scientific">Lacibacter luteus</name>
    <dbReference type="NCBI Taxonomy" id="2508719"/>
    <lineage>
        <taxon>Bacteria</taxon>
        <taxon>Pseudomonadati</taxon>
        <taxon>Bacteroidota</taxon>
        <taxon>Chitinophagia</taxon>
        <taxon>Chitinophagales</taxon>
        <taxon>Chitinophagaceae</taxon>
        <taxon>Lacibacter</taxon>
    </lineage>
</organism>
<dbReference type="EMBL" id="SDHW01000001">
    <property type="protein sequence ID" value="RXK62683.1"/>
    <property type="molecule type" value="Genomic_DNA"/>
</dbReference>
<accession>A0A4Q1CNL3</accession>
<evidence type="ECO:0000313" key="1">
    <source>
        <dbReference type="EMBL" id="RXK62683.1"/>
    </source>
</evidence>
<dbReference type="OrthoDB" id="965642at2"/>
<keyword evidence="2" id="KW-1185">Reference proteome</keyword>
<protein>
    <submittedName>
        <fullName evidence="1">Uncharacterized protein</fullName>
    </submittedName>
</protein>
<name>A0A4Q1CNL3_9BACT</name>